<keyword evidence="3" id="KW-1185">Reference proteome</keyword>
<proteinExistence type="predicted"/>
<comment type="caution">
    <text evidence="2">The sequence shown here is derived from an EMBL/GenBank/DDBJ whole genome shotgun (WGS) entry which is preliminary data.</text>
</comment>
<evidence type="ECO:0000256" key="1">
    <source>
        <dbReference type="SAM" id="MobiDB-lite"/>
    </source>
</evidence>
<sequence length="116" mass="13164">MSFGSFKSVSLDFGLCLSYGGKGGNGSCKFDGITDQDCLHERLACQNFFAELRGKQKPPPLFTEENTFHRTRRKRIKRINKAPKGSCEAKETPQNDLSSKKRTQVDKFSKLIRFLL</sequence>
<dbReference type="AlphaFoldDB" id="A0AAV4QFN1"/>
<reference evidence="2 3" key="1">
    <citation type="submission" date="2021-06" db="EMBL/GenBank/DDBJ databases">
        <title>Caerostris extrusa draft genome.</title>
        <authorList>
            <person name="Kono N."/>
            <person name="Arakawa K."/>
        </authorList>
    </citation>
    <scope>NUCLEOTIDE SEQUENCE [LARGE SCALE GENOMIC DNA]</scope>
</reference>
<organism evidence="2 3">
    <name type="scientific">Caerostris extrusa</name>
    <name type="common">Bark spider</name>
    <name type="synonym">Caerostris bankana</name>
    <dbReference type="NCBI Taxonomy" id="172846"/>
    <lineage>
        <taxon>Eukaryota</taxon>
        <taxon>Metazoa</taxon>
        <taxon>Ecdysozoa</taxon>
        <taxon>Arthropoda</taxon>
        <taxon>Chelicerata</taxon>
        <taxon>Arachnida</taxon>
        <taxon>Araneae</taxon>
        <taxon>Araneomorphae</taxon>
        <taxon>Entelegynae</taxon>
        <taxon>Araneoidea</taxon>
        <taxon>Araneidae</taxon>
        <taxon>Caerostris</taxon>
    </lineage>
</organism>
<gene>
    <name evidence="2" type="ORF">CEXT_694721</name>
</gene>
<evidence type="ECO:0000313" key="2">
    <source>
        <dbReference type="EMBL" id="GIY07089.1"/>
    </source>
</evidence>
<dbReference type="EMBL" id="BPLR01006048">
    <property type="protein sequence ID" value="GIY07089.1"/>
    <property type="molecule type" value="Genomic_DNA"/>
</dbReference>
<evidence type="ECO:0000313" key="3">
    <source>
        <dbReference type="Proteomes" id="UP001054945"/>
    </source>
</evidence>
<accession>A0AAV4QFN1</accession>
<protein>
    <submittedName>
        <fullName evidence="2">Uncharacterized protein</fullName>
    </submittedName>
</protein>
<name>A0AAV4QFN1_CAEEX</name>
<feature type="region of interest" description="Disordered" evidence="1">
    <location>
        <begin position="80"/>
        <end position="102"/>
    </location>
</feature>
<dbReference type="Proteomes" id="UP001054945">
    <property type="component" value="Unassembled WGS sequence"/>
</dbReference>